<dbReference type="InterPro" id="IPR051782">
    <property type="entry name" value="ABC_Transporter_VariousFunc"/>
</dbReference>
<sequence>MTSVLRADGLTKHYGRHPGLVEADLDIPAGRVVGLVGPNGAGKSTLLGLTSGLIEPTSGTIEVLGSRPAASGSQLARVGFVAQDTPVYAGLSVGDHLRLGARLNQRWDEQLARRRIAQVGLDLSQKAGRLSGGQRAQLALTIAAAKRPELLIFDEPVAALDPLARRQFLQHLMEFVSELEVTVILSSHLLGDLERVCDHLVLLASARVQLAGEVDDLLSTHYRIVGSRDDVAHLPPGFDVISAEHRGRQSTLVVRRTDTTPIPRSFANAERLDLEEMVLAYLTRATDPSGAASHHSPALETLR</sequence>
<evidence type="ECO:0000256" key="1">
    <source>
        <dbReference type="ARBA" id="ARBA00022448"/>
    </source>
</evidence>
<comment type="caution">
    <text evidence="5">The sequence shown here is derived from an EMBL/GenBank/DDBJ whole genome shotgun (WGS) entry which is preliminary data.</text>
</comment>
<keyword evidence="1" id="KW-0813">Transport</keyword>
<evidence type="ECO:0000256" key="2">
    <source>
        <dbReference type="ARBA" id="ARBA00022741"/>
    </source>
</evidence>
<evidence type="ECO:0000256" key="3">
    <source>
        <dbReference type="ARBA" id="ARBA00022840"/>
    </source>
</evidence>
<gene>
    <name evidence="5" type="ORF">Dsi01nite_035530</name>
</gene>
<feature type="domain" description="ABC transporter" evidence="4">
    <location>
        <begin position="5"/>
        <end position="230"/>
    </location>
</feature>
<dbReference type="RefSeq" id="WP_203847317.1">
    <property type="nucleotide sequence ID" value="NZ_BAAAVW010000011.1"/>
</dbReference>
<name>A0A919PL18_9ACTN</name>
<dbReference type="PROSITE" id="PS50893">
    <property type="entry name" value="ABC_TRANSPORTER_2"/>
    <property type="match status" value="1"/>
</dbReference>
<reference evidence="5" key="1">
    <citation type="submission" date="2021-01" db="EMBL/GenBank/DDBJ databases">
        <title>Whole genome shotgun sequence of Dactylosporangium siamense NBRC 106093.</title>
        <authorList>
            <person name="Komaki H."/>
            <person name="Tamura T."/>
        </authorList>
    </citation>
    <scope>NUCLEOTIDE SEQUENCE</scope>
    <source>
        <strain evidence="5">NBRC 106093</strain>
    </source>
</reference>
<dbReference type="InterPro" id="IPR003439">
    <property type="entry name" value="ABC_transporter-like_ATP-bd"/>
</dbReference>
<dbReference type="Proteomes" id="UP000660611">
    <property type="component" value="Unassembled WGS sequence"/>
</dbReference>
<dbReference type="SUPFAM" id="SSF52540">
    <property type="entry name" value="P-loop containing nucleoside triphosphate hydrolases"/>
    <property type="match status" value="1"/>
</dbReference>
<dbReference type="Pfam" id="PF00005">
    <property type="entry name" value="ABC_tran"/>
    <property type="match status" value="1"/>
</dbReference>
<dbReference type="InterPro" id="IPR003593">
    <property type="entry name" value="AAA+_ATPase"/>
</dbReference>
<keyword evidence="2" id="KW-0547">Nucleotide-binding</keyword>
<dbReference type="EMBL" id="BONQ01000053">
    <property type="protein sequence ID" value="GIG45512.1"/>
    <property type="molecule type" value="Genomic_DNA"/>
</dbReference>
<protein>
    <submittedName>
        <fullName evidence="5">ABC transporter ATP-binding protein</fullName>
    </submittedName>
</protein>
<proteinExistence type="predicted"/>
<accession>A0A919PL18</accession>
<evidence type="ECO:0000313" key="6">
    <source>
        <dbReference type="Proteomes" id="UP000660611"/>
    </source>
</evidence>
<dbReference type="AlphaFoldDB" id="A0A919PL18"/>
<organism evidence="5 6">
    <name type="scientific">Dactylosporangium siamense</name>
    <dbReference type="NCBI Taxonomy" id="685454"/>
    <lineage>
        <taxon>Bacteria</taxon>
        <taxon>Bacillati</taxon>
        <taxon>Actinomycetota</taxon>
        <taxon>Actinomycetes</taxon>
        <taxon>Micromonosporales</taxon>
        <taxon>Micromonosporaceae</taxon>
        <taxon>Dactylosporangium</taxon>
    </lineage>
</organism>
<dbReference type="SMART" id="SM00382">
    <property type="entry name" value="AAA"/>
    <property type="match status" value="1"/>
</dbReference>
<dbReference type="InterPro" id="IPR027417">
    <property type="entry name" value="P-loop_NTPase"/>
</dbReference>
<keyword evidence="6" id="KW-1185">Reference proteome</keyword>
<evidence type="ECO:0000259" key="4">
    <source>
        <dbReference type="PROSITE" id="PS50893"/>
    </source>
</evidence>
<evidence type="ECO:0000313" key="5">
    <source>
        <dbReference type="EMBL" id="GIG45512.1"/>
    </source>
</evidence>
<dbReference type="Gene3D" id="3.40.50.300">
    <property type="entry name" value="P-loop containing nucleotide triphosphate hydrolases"/>
    <property type="match status" value="1"/>
</dbReference>
<dbReference type="GO" id="GO:0016887">
    <property type="term" value="F:ATP hydrolysis activity"/>
    <property type="evidence" value="ECO:0007669"/>
    <property type="project" value="InterPro"/>
</dbReference>
<dbReference type="GO" id="GO:0005524">
    <property type="term" value="F:ATP binding"/>
    <property type="evidence" value="ECO:0007669"/>
    <property type="project" value="UniProtKB-KW"/>
</dbReference>
<dbReference type="CDD" id="cd03230">
    <property type="entry name" value="ABC_DR_subfamily_A"/>
    <property type="match status" value="1"/>
</dbReference>
<keyword evidence="3 5" id="KW-0067">ATP-binding</keyword>
<dbReference type="PANTHER" id="PTHR42939:SF1">
    <property type="entry name" value="ABC TRANSPORTER ATP-BINDING PROTEIN ALBC-RELATED"/>
    <property type="match status" value="1"/>
</dbReference>
<dbReference type="PANTHER" id="PTHR42939">
    <property type="entry name" value="ABC TRANSPORTER ATP-BINDING PROTEIN ALBC-RELATED"/>
    <property type="match status" value="1"/>
</dbReference>